<evidence type="ECO:0000313" key="1">
    <source>
        <dbReference type="EMBL" id="HJA09032.1"/>
    </source>
</evidence>
<accession>A0A9D2KML6</accession>
<organism evidence="1 2">
    <name type="scientific">Candidatus Mailhella merdigallinarum</name>
    <dbReference type="NCBI Taxonomy" id="2838658"/>
    <lineage>
        <taxon>Bacteria</taxon>
        <taxon>Pseudomonadati</taxon>
        <taxon>Thermodesulfobacteriota</taxon>
        <taxon>Desulfovibrionia</taxon>
        <taxon>Desulfovibrionales</taxon>
        <taxon>Desulfovibrionaceae</taxon>
        <taxon>Mailhella</taxon>
    </lineage>
</organism>
<comment type="caution">
    <text evidence="1">The sequence shown here is derived from an EMBL/GenBank/DDBJ whole genome shotgun (WGS) entry which is preliminary data.</text>
</comment>
<gene>
    <name evidence="1" type="ORF">H9962_07580</name>
</gene>
<dbReference type="EMBL" id="DXAN01000023">
    <property type="protein sequence ID" value="HJA09032.1"/>
    <property type="molecule type" value="Genomic_DNA"/>
</dbReference>
<dbReference type="Proteomes" id="UP000824225">
    <property type="component" value="Unassembled WGS sequence"/>
</dbReference>
<evidence type="ECO:0000313" key="2">
    <source>
        <dbReference type="Proteomes" id="UP000824225"/>
    </source>
</evidence>
<dbReference type="InterPro" id="IPR035069">
    <property type="entry name" value="TTHA1013/TTHA0281-like"/>
</dbReference>
<protein>
    <submittedName>
        <fullName evidence="1">Type II toxin-antitoxin system HicB family antitoxin</fullName>
    </submittedName>
</protein>
<name>A0A9D2KML6_9BACT</name>
<sequence>MRITIQVTQESDLVWRASALELPEVEARGESPQRAAQKVQALALRRLAERLEGDDFVPVLEDIAFDMPYFEPVAER</sequence>
<dbReference type="SUPFAM" id="SSF143100">
    <property type="entry name" value="TTHA1013/TTHA0281-like"/>
    <property type="match status" value="1"/>
</dbReference>
<reference evidence="1" key="2">
    <citation type="submission" date="2021-04" db="EMBL/GenBank/DDBJ databases">
        <authorList>
            <person name="Gilroy R."/>
        </authorList>
    </citation>
    <scope>NUCLEOTIDE SEQUENCE</scope>
    <source>
        <strain evidence="1">CHK186-16707</strain>
    </source>
</reference>
<dbReference type="AlphaFoldDB" id="A0A9D2KML6"/>
<reference evidence="1" key="1">
    <citation type="journal article" date="2021" name="PeerJ">
        <title>Extensive microbial diversity within the chicken gut microbiome revealed by metagenomics and culture.</title>
        <authorList>
            <person name="Gilroy R."/>
            <person name="Ravi A."/>
            <person name="Getino M."/>
            <person name="Pursley I."/>
            <person name="Horton D.L."/>
            <person name="Alikhan N.F."/>
            <person name="Baker D."/>
            <person name="Gharbi K."/>
            <person name="Hall N."/>
            <person name="Watson M."/>
            <person name="Adriaenssens E.M."/>
            <person name="Foster-Nyarko E."/>
            <person name="Jarju S."/>
            <person name="Secka A."/>
            <person name="Antonio M."/>
            <person name="Oren A."/>
            <person name="Chaudhuri R.R."/>
            <person name="La Ragione R."/>
            <person name="Hildebrand F."/>
            <person name="Pallen M.J."/>
        </authorList>
    </citation>
    <scope>NUCLEOTIDE SEQUENCE</scope>
    <source>
        <strain evidence="1">CHK186-16707</strain>
    </source>
</reference>
<proteinExistence type="predicted"/>